<dbReference type="GO" id="GO:0000151">
    <property type="term" value="C:ubiquitin ligase complex"/>
    <property type="evidence" value="ECO:0007669"/>
    <property type="project" value="TreeGrafter"/>
</dbReference>
<name>A0AAD8PD84_BABGI</name>
<sequence length="2029" mass="232717">MEEDPRLLSPTMEMAGETLDLQHIKDAYGNTRERERLFDELYCYLYAGVNRNKIHQLIELHSDLTGLCTAKWLEETVAVKCYECEADSTCAICLECYFRSNHEGHKCRLTRTSGGCCDCGDNSAWNPKGSCSKHSTPITLEAEKALLQLFHGDFIARLNDLLQKITKEITEYIQRLDLMGENFVYMLLLFLGELLKVTPAYRLAMGATIERKTLLLWVKNHHLLSVESRKAFNSLYLTMITSMSFRSLFAEVYVELYRHIMHPYRDTADEWQLTDLSVQIFTYSFVAVKAVEQGFLEDGLYPVIEQNYTDTRKDTIVFKRLDSRLFESILRVMSDLTYILNHPAVVELVITSPQPRMSIFKLLKKMHMMNIIVRATGQHVLYENTGFIVAYASEHALQMAIRPITEAARSDVKRSSGLYIAMNAYIRENLCSWSYDSTRLCRSFHVPFIRFFVSVICTDHLAKLHSPDTTIDELKNDPIVSAFDDEVLIWVLKQAISIIRFHMEIRNKYWLYNGESMQDQADQYTKETFIQMDVCAMQVVAIIVGLRRRAGLSKVELLPIIYKEAFASHMKPTKSSEFKEVEIPGDLQFKMVFFVHIIMLIVNDIRSMGMLSMADKTTQKYVQRAYPMILLDIVLALSVGMIEFKEIMNSVNAIWRRHPKVLQALEEVATLTYSPVADKTYVRAKGEAFALLDVLWNPHVNIADFTISSDVLKRGYSMLGQPRSAKFVQSEYYQMQDAVVHGLGVEELFDVTLRYIKVLAYNQQGGDPEAKDVDHSTASPRDGEKFYDAAGESDSFEDAVSGHMQYFNTEISLPGSLDSKWNQSILWVIKTINLFMETTKVIDSTNARDIVNALETLVQRIGEEPIVKAAIEYTVKRIREAFHVEKGQTEDERLEDSMKTIKTIQSKFMKKMIARQKKIKLDDLDDTVAPVFEEDDHQTCILCRERMDDKNPMGFMCLLSTNSVMRNCVQSIGGTGVYAVSSLPRTTSMISSCGHVAHTKCINDHREKHVGGNILMTNATDKSKNEYFCPICKALCNYTMDYVSESAMMMDRPTDPHNDMLSSICKAAWRYRFSVGWAPSPIHLRYDNNPHALYTFSALLPLNENTPLPNAGRSILDDLGNNNSQNIVMKCLTCTHETIVDDYFYKPKCKALFTPKNIEATHVDREHLAMQLCHRVKGNPEVLEGLKKLLDLDPLKPLSARIHTNYCLAVFSGKRTLYGIQNWRHVNCGVLVDPKIWILYNNLLATCCCARNQLTVKPSLLKNLVRSYYRTGLVEGDHSFSLALNELDTDYFDYPLNDLIIPSPTRKDEREINLISVLVEIMDDKQLLSLASSMSLEVVEQKRKFRHVSNMERNDGLIELDSTSPWSKDVLREFMQSFLHNAYDESGALEELAMWIGTLIMQVIERVALQDIKASFETFLKVSAEIEKSNGSEECQTILFRRKFLRALYDTYFKECLDSAEFPGDLLGRVDWFGFQEKEREFRLYNQVNLELLETDMIYTGDPDGSIPFQNPECLASEEGKKTISRIRSYIDEASFNALAMDENEIDDAYMEMLISVEERVLLATKLQTAHQKTIESFTETLPKGPDGDIAKQLKSYLSNQILKLLEVRRIHNIVETGFTDEAFESLIHVLDGHVTLNGDGKNDEGDTLKKIFSVDMSTKSLDKKVDEAHYYKGIDFVKRVNEETYKTHCNYAFFEVIKHLVPQERHLVDFIGKDLYDTVLGMKQQSDILQIARDITSLVYDNLILGGYLKKDFRPNMDEIMSLMMKHLNFFLDAAFWVVFNVFEKDQDTYTKVSYAHLQSEEARFNLLMEVTNLAPLAHMVHMSSAHMLKYETRMRLTLMRATGQETMAPLISGYDYIDMRKHLEEDAWDMIRATTFRMCPYCGRQPCNPLVCLLCGSIVCHHGACCERNKSARTTQMMEAMEREEARFMLHDVLSVYMDELVAHTYTCGGGQCVYLSPYNSYIVFMDQHRHCVTTTLYADNYGNRDLHRKVYGNMTISQTRLTNVTNALCQGKLTHEIISIHKDALV</sequence>
<evidence type="ECO:0000256" key="7">
    <source>
        <dbReference type="ARBA" id="ARBA00022833"/>
    </source>
</evidence>
<accession>A0AAD8PD84</accession>
<dbReference type="Pfam" id="PF18995">
    <property type="entry name" value="PRT6_C"/>
    <property type="match status" value="1"/>
</dbReference>
<comment type="function">
    <text evidence="10">Ubiquitin ligase protein which is a component of the N-end rule pathway. Recognizes and binds to proteins bearing specific N-terminal residues that are destabilizing according to the N-end rule, leading to their ubiquitination and subsequent degradation.</text>
</comment>
<dbReference type="GO" id="GO:0008270">
    <property type="term" value="F:zinc ion binding"/>
    <property type="evidence" value="ECO:0007669"/>
    <property type="project" value="UniProtKB-UniRule"/>
</dbReference>
<dbReference type="SMART" id="SM00396">
    <property type="entry name" value="ZnF_UBR1"/>
    <property type="match status" value="1"/>
</dbReference>
<reference evidence="12" key="1">
    <citation type="submission" date="2023-08" db="EMBL/GenBank/DDBJ databases">
        <title>Draft sequence of the Babesia gibsoni genome.</title>
        <authorList>
            <person name="Yamagishi J.Y."/>
            <person name="Xuan X.X."/>
        </authorList>
    </citation>
    <scope>NUCLEOTIDE SEQUENCE</scope>
    <source>
        <strain evidence="12">Azabu</strain>
    </source>
</reference>
<dbReference type="EC" id="2.3.2.27" evidence="10"/>
<feature type="zinc finger region" description="UBR-type" evidence="9">
    <location>
        <begin position="66"/>
        <end position="136"/>
    </location>
</feature>
<comment type="similarity">
    <text evidence="8 10">Belongs to the E3 ubiquitin-protein ligase UBR1-like family.</text>
</comment>
<feature type="domain" description="UBR-type" evidence="11">
    <location>
        <begin position="66"/>
        <end position="136"/>
    </location>
</feature>
<evidence type="ECO:0000313" key="13">
    <source>
        <dbReference type="Proteomes" id="UP001230268"/>
    </source>
</evidence>
<evidence type="ECO:0000256" key="3">
    <source>
        <dbReference type="ARBA" id="ARBA00022679"/>
    </source>
</evidence>
<dbReference type="Pfam" id="PF02207">
    <property type="entry name" value="zf-UBR"/>
    <property type="match status" value="1"/>
</dbReference>
<keyword evidence="13" id="KW-1185">Reference proteome</keyword>
<proteinExistence type="inferred from homology"/>
<keyword evidence="3 10" id="KW-0808">Transferase</keyword>
<protein>
    <recommendedName>
        <fullName evidence="10">E3 ubiquitin-protein ligase</fullName>
        <ecNumber evidence="10">2.3.2.27</ecNumber>
    </recommendedName>
</protein>
<evidence type="ECO:0000256" key="5">
    <source>
        <dbReference type="ARBA" id="ARBA00022771"/>
    </source>
</evidence>
<dbReference type="GO" id="GO:0005737">
    <property type="term" value="C:cytoplasm"/>
    <property type="evidence" value="ECO:0007669"/>
    <property type="project" value="TreeGrafter"/>
</dbReference>
<evidence type="ECO:0000256" key="8">
    <source>
        <dbReference type="ARBA" id="ARBA00046341"/>
    </source>
</evidence>
<evidence type="ECO:0000256" key="1">
    <source>
        <dbReference type="ARBA" id="ARBA00000900"/>
    </source>
</evidence>
<dbReference type="CDD" id="cd19673">
    <property type="entry name" value="UBR-box_UBR3"/>
    <property type="match status" value="1"/>
</dbReference>
<keyword evidence="5 10" id="KW-0863">Zinc-finger</keyword>
<keyword evidence="7 10" id="KW-0862">Zinc</keyword>
<comment type="catalytic activity">
    <reaction evidence="1 10">
        <text>S-ubiquitinyl-[E2 ubiquitin-conjugating enzyme]-L-cysteine + [acceptor protein]-L-lysine = [E2 ubiquitin-conjugating enzyme]-L-cysteine + N(6)-ubiquitinyl-[acceptor protein]-L-lysine.</text>
        <dbReference type="EC" id="2.3.2.27"/>
    </reaction>
</comment>
<dbReference type="InterPro" id="IPR039164">
    <property type="entry name" value="UBR1-like"/>
</dbReference>
<dbReference type="Gene3D" id="2.10.110.30">
    <property type="match status" value="1"/>
</dbReference>
<evidence type="ECO:0000259" key="11">
    <source>
        <dbReference type="PROSITE" id="PS51157"/>
    </source>
</evidence>
<dbReference type="PROSITE" id="PS51157">
    <property type="entry name" value="ZF_UBR"/>
    <property type="match status" value="1"/>
</dbReference>
<evidence type="ECO:0000256" key="4">
    <source>
        <dbReference type="ARBA" id="ARBA00022723"/>
    </source>
</evidence>
<dbReference type="InterPro" id="IPR003126">
    <property type="entry name" value="Znf_UBR"/>
</dbReference>
<dbReference type="EMBL" id="JAVEPI010000003">
    <property type="protein sequence ID" value="KAK1442504.1"/>
    <property type="molecule type" value="Genomic_DNA"/>
</dbReference>
<comment type="caution">
    <text evidence="12">The sequence shown here is derived from an EMBL/GenBank/DDBJ whole genome shotgun (WGS) entry which is preliminary data.</text>
</comment>
<dbReference type="InterPro" id="IPR044046">
    <property type="entry name" value="E3_ligase_UBR-like_C"/>
</dbReference>
<organism evidence="12 13">
    <name type="scientific">Babesia gibsoni</name>
    <dbReference type="NCBI Taxonomy" id="33632"/>
    <lineage>
        <taxon>Eukaryota</taxon>
        <taxon>Sar</taxon>
        <taxon>Alveolata</taxon>
        <taxon>Apicomplexa</taxon>
        <taxon>Aconoidasida</taxon>
        <taxon>Piroplasmida</taxon>
        <taxon>Babesiidae</taxon>
        <taxon>Babesia</taxon>
    </lineage>
</organism>
<evidence type="ECO:0000256" key="9">
    <source>
        <dbReference type="PROSITE-ProRule" id="PRU00508"/>
    </source>
</evidence>
<dbReference type="PANTHER" id="PTHR21497:SF24">
    <property type="entry name" value="E3 UBIQUITIN-PROTEIN LIGASE UBR1"/>
    <property type="match status" value="1"/>
</dbReference>
<evidence type="ECO:0000256" key="6">
    <source>
        <dbReference type="ARBA" id="ARBA00022786"/>
    </source>
</evidence>
<comment type="pathway">
    <text evidence="2 10">Protein modification; protein ubiquitination.</text>
</comment>
<keyword evidence="4 10" id="KW-0479">Metal-binding</keyword>
<gene>
    <name evidence="12" type="ORF">BgAZ_300220</name>
</gene>
<evidence type="ECO:0000313" key="12">
    <source>
        <dbReference type="EMBL" id="KAK1442504.1"/>
    </source>
</evidence>
<dbReference type="PANTHER" id="PTHR21497">
    <property type="entry name" value="UBIQUITIN LIGASE E3 ALPHA-RELATED"/>
    <property type="match status" value="1"/>
</dbReference>
<dbReference type="GO" id="GO:0071596">
    <property type="term" value="P:ubiquitin-dependent protein catabolic process via the N-end rule pathway"/>
    <property type="evidence" value="ECO:0007669"/>
    <property type="project" value="UniProtKB-UniRule"/>
</dbReference>
<evidence type="ECO:0000256" key="10">
    <source>
        <dbReference type="RuleBase" id="RU366018"/>
    </source>
</evidence>
<dbReference type="FunFam" id="2.10.110.30:FF:000002">
    <property type="entry name" value="Putative e3 ubiquitin-protein ligase ubr3"/>
    <property type="match status" value="1"/>
</dbReference>
<dbReference type="GO" id="GO:0061630">
    <property type="term" value="F:ubiquitin protein ligase activity"/>
    <property type="evidence" value="ECO:0007669"/>
    <property type="project" value="UniProtKB-UniRule"/>
</dbReference>
<dbReference type="GO" id="GO:0016567">
    <property type="term" value="P:protein ubiquitination"/>
    <property type="evidence" value="ECO:0007669"/>
    <property type="project" value="UniProtKB-UniRule"/>
</dbReference>
<evidence type="ECO:0000256" key="2">
    <source>
        <dbReference type="ARBA" id="ARBA00004906"/>
    </source>
</evidence>
<keyword evidence="6 10" id="KW-0833">Ubl conjugation pathway</keyword>
<dbReference type="Proteomes" id="UP001230268">
    <property type="component" value="Unassembled WGS sequence"/>
</dbReference>